<dbReference type="KEGG" id="cmic:caldi_06330"/>
<name>A0AA35CJK5_9FIRM</name>
<dbReference type="Gene3D" id="3.30.9.10">
    <property type="entry name" value="D-Amino Acid Oxidase, subunit A, domain 2"/>
    <property type="match status" value="1"/>
</dbReference>
<organism evidence="2 3">
    <name type="scientific">Caldinitratiruptor microaerophilus</name>
    <dbReference type="NCBI Taxonomy" id="671077"/>
    <lineage>
        <taxon>Bacteria</taxon>
        <taxon>Bacillati</taxon>
        <taxon>Bacillota</taxon>
        <taxon>Clostridia</taxon>
        <taxon>Eubacteriales</taxon>
        <taxon>Symbiobacteriaceae</taxon>
        <taxon>Caldinitratiruptor</taxon>
    </lineage>
</organism>
<proteinExistence type="predicted"/>
<sequence>MKFDYDVVVVGGGIVGGSVAFHLAEAGRSILVVDRAFPASGTSGATQSWVWVHTKSPPFYGEFNHLSAMMYPDFEKRLGADIEYQRTGGISLLFTPGEVEKARELVERQRAVGIDVSLLTREEILSLEPAVSPDVLGATYSPADGNVNSLRLVFAVMRANQARGVTYWTYTAVTGMELTDGGVQVHTERGSVTARQVAICGGPWAPELGAMLGIRIPVRPVRGQVLVTEPLAPLIRHTMVGMRQAVNGEMLIGFSYEEVGYDKGNSLAPMLEGARLAQRMVPALAAAHVVRCFSGLRAMPQDGLPILGPVPGKPGVFVAALHSGFTLAPLVGTLMAEVMCGEEPSVPMEPYSITRFG</sequence>
<dbReference type="Gene3D" id="3.50.50.60">
    <property type="entry name" value="FAD/NAD(P)-binding domain"/>
    <property type="match status" value="1"/>
</dbReference>
<dbReference type="InterPro" id="IPR036188">
    <property type="entry name" value="FAD/NAD-bd_sf"/>
</dbReference>
<dbReference type="EMBL" id="AP025628">
    <property type="protein sequence ID" value="BDG59543.1"/>
    <property type="molecule type" value="Genomic_DNA"/>
</dbReference>
<dbReference type="InterPro" id="IPR006076">
    <property type="entry name" value="FAD-dep_OxRdtase"/>
</dbReference>
<dbReference type="SUPFAM" id="SSF54373">
    <property type="entry name" value="FAD-linked reductases, C-terminal domain"/>
    <property type="match status" value="1"/>
</dbReference>
<keyword evidence="3" id="KW-1185">Reference proteome</keyword>
<evidence type="ECO:0000313" key="3">
    <source>
        <dbReference type="Proteomes" id="UP001163687"/>
    </source>
</evidence>
<dbReference type="AlphaFoldDB" id="A0AA35CJK5"/>
<dbReference type="GO" id="GO:0005737">
    <property type="term" value="C:cytoplasm"/>
    <property type="evidence" value="ECO:0007669"/>
    <property type="project" value="TreeGrafter"/>
</dbReference>
<reference evidence="2" key="1">
    <citation type="submission" date="2022-03" db="EMBL/GenBank/DDBJ databases">
        <title>Complete genome sequence of Caldinitratiruptor microaerophilus.</title>
        <authorList>
            <person name="Mukaiyama R."/>
            <person name="Nishiyama T."/>
            <person name="Ueda K."/>
        </authorList>
    </citation>
    <scope>NUCLEOTIDE SEQUENCE</scope>
    <source>
        <strain evidence="2">JCM 16183</strain>
    </source>
</reference>
<dbReference type="RefSeq" id="WP_264843663.1">
    <property type="nucleotide sequence ID" value="NZ_AP025628.1"/>
</dbReference>
<dbReference type="Proteomes" id="UP001163687">
    <property type="component" value="Chromosome"/>
</dbReference>
<protein>
    <submittedName>
        <fullName evidence="2">FAD-dependent oxidoreductase</fullName>
    </submittedName>
</protein>
<dbReference type="Pfam" id="PF01266">
    <property type="entry name" value="DAO"/>
    <property type="match status" value="1"/>
</dbReference>
<evidence type="ECO:0000259" key="1">
    <source>
        <dbReference type="Pfam" id="PF01266"/>
    </source>
</evidence>
<feature type="domain" description="FAD dependent oxidoreductase" evidence="1">
    <location>
        <begin position="6"/>
        <end position="337"/>
    </location>
</feature>
<dbReference type="PANTHER" id="PTHR13847">
    <property type="entry name" value="SARCOSINE DEHYDROGENASE-RELATED"/>
    <property type="match status" value="1"/>
</dbReference>
<dbReference type="SUPFAM" id="SSF51905">
    <property type="entry name" value="FAD/NAD(P)-binding domain"/>
    <property type="match status" value="1"/>
</dbReference>
<evidence type="ECO:0000313" key="2">
    <source>
        <dbReference type="EMBL" id="BDG59543.1"/>
    </source>
</evidence>
<accession>A0AA35CJK5</accession>
<gene>
    <name evidence="2" type="ORF">caldi_06330</name>
</gene>